<accession>A0A4V3UY33</accession>
<keyword evidence="1" id="KW-0812">Transmembrane</keyword>
<proteinExistence type="predicted"/>
<dbReference type="Proteomes" id="UP000305939">
    <property type="component" value="Unassembled WGS sequence"/>
</dbReference>
<dbReference type="RefSeq" id="WP_136335781.1">
    <property type="nucleotide sequence ID" value="NZ_QXMP01000005.1"/>
</dbReference>
<sequence length="73" mass="7503">MGGGAVVAGTLMAVDDDVDFWGGCGQAFVAGAIVGSVAGGILGAITAIFKNPKVYHNQGDPEKFREFLTIMNQ</sequence>
<evidence type="ECO:0000313" key="3">
    <source>
        <dbReference type="Proteomes" id="UP000305939"/>
    </source>
</evidence>
<organism evidence="2 3">
    <name type="scientific">Robertkochia marina</name>
    <dbReference type="NCBI Taxonomy" id="1227945"/>
    <lineage>
        <taxon>Bacteria</taxon>
        <taxon>Pseudomonadati</taxon>
        <taxon>Bacteroidota</taxon>
        <taxon>Flavobacteriia</taxon>
        <taxon>Flavobacteriales</taxon>
        <taxon>Flavobacteriaceae</taxon>
        <taxon>Robertkochia</taxon>
    </lineage>
</organism>
<gene>
    <name evidence="2" type="ORF">E7Z59_07905</name>
</gene>
<dbReference type="EMBL" id="SSMC01000002">
    <property type="protein sequence ID" value="THD67576.1"/>
    <property type="molecule type" value="Genomic_DNA"/>
</dbReference>
<keyword evidence="1" id="KW-1133">Transmembrane helix</keyword>
<keyword evidence="1" id="KW-0472">Membrane</keyword>
<evidence type="ECO:0000256" key="1">
    <source>
        <dbReference type="SAM" id="Phobius"/>
    </source>
</evidence>
<reference evidence="2 3" key="1">
    <citation type="submission" date="2019-04" db="EMBL/GenBank/DDBJ databases">
        <title>Draft genome sequence of Robertkochia marina CC-AMO-30D.</title>
        <authorList>
            <person name="Hameed A."/>
            <person name="Lin S.-Y."/>
            <person name="Shahina M."/>
            <person name="Lai W.-A."/>
            <person name="Young C.-C."/>
        </authorList>
    </citation>
    <scope>NUCLEOTIDE SEQUENCE [LARGE SCALE GENOMIC DNA]</scope>
    <source>
        <strain evidence="2 3">CC-AMO-30D</strain>
    </source>
</reference>
<evidence type="ECO:0000313" key="2">
    <source>
        <dbReference type="EMBL" id="THD67576.1"/>
    </source>
</evidence>
<protein>
    <submittedName>
        <fullName evidence="2">Uncharacterized protein</fullName>
    </submittedName>
</protein>
<keyword evidence="3" id="KW-1185">Reference proteome</keyword>
<dbReference type="AlphaFoldDB" id="A0A4V3UY33"/>
<feature type="transmembrane region" description="Helical" evidence="1">
    <location>
        <begin position="27"/>
        <end position="49"/>
    </location>
</feature>
<name>A0A4V3UY33_9FLAO</name>
<comment type="caution">
    <text evidence="2">The sequence shown here is derived from an EMBL/GenBank/DDBJ whole genome shotgun (WGS) entry which is preliminary data.</text>
</comment>